<feature type="domain" description="Transcription factor CBF/NF-Y/archaeal histone" evidence="5">
    <location>
        <begin position="8"/>
        <end position="70"/>
    </location>
</feature>
<dbReference type="PANTHER" id="PTHR46172:SF1">
    <property type="entry name" value="DNA POLYMERASE EPSILON SUBUNIT 3"/>
    <property type="match status" value="1"/>
</dbReference>
<dbReference type="GO" id="GO:0008622">
    <property type="term" value="C:epsilon DNA polymerase complex"/>
    <property type="evidence" value="ECO:0007669"/>
    <property type="project" value="TreeGrafter"/>
</dbReference>
<reference evidence="6" key="1">
    <citation type="submission" date="2020-10" db="EMBL/GenBank/DDBJ databases">
        <authorList>
            <person name="Kikuchi T."/>
        </authorList>
    </citation>
    <scope>NUCLEOTIDE SEQUENCE</scope>
    <source>
        <strain evidence="6">NKZ352</strain>
    </source>
</reference>
<organism evidence="6 7">
    <name type="scientific">Caenorhabditis auriculariae</name>
    <dbReference type="NCBI Taxonomy" id="2777116"/>
    <lineage>
        <taxon>Eukaryota</taxon>
        <taxon>Metazoa</taxon>
        <taxon>Ecdysozoa</taxon>
        <taxon>Nematoda</taxon>
        <taxon>Chromadorea</taxon>
        <taxon>Rhabditida</taxon>
        <taxon>Rhabditina</taxon>
        <taxon>Rhabditomorpha</taxon>
        <taxon>Rhabditoidea</taxon>
        <taxon>Rhabditidae</taxon>
        <taxon>Peloderinae</taxon>
        <taxon>Caenorhabditis</taxon>
    </lineage>
</organism>
<comment type="subcellular location">
    <subcellularLocation>
        <location evidence="1">Nucleus</location>
    </subcellularLocation>
</comment>
<name>A0A8S1H1X9_9PELO</name>
<dbReference type="GO" id="GO:0008623">
    <property type="term" value="C:CHRAC"/>
    <property type="evidence" value="ECO:0007669"/>
    <property type="project" value="TreeGrafter"/>
</dbReference>
<dbReference type="InterPro" id="IPR051377">
    <property type="entry name" value="DNA_Pol-Epsilon_Subunit"/>
</dbReference>
<dbReference type="Pfam" id="PF00808">
    <property type="entry name" value="CBFD_NFYB_HMF"/>
    <property type="match status" value="1"/>
</dbReference>
<evidence type="ECO:0000256" key="3">
    <source>
        <dbReference type="ARBA" id="ARBA00039793"/>
    </source>
</evidence>
<dbReference type="GO" id="GO:0031490">
    <property type="term" value="F:chromatin DNA binding"/>
    <property type="evidence" value="ECO:0007669"/>
    <property type="project" value="TreeGrafter"/>
</dbReference>
<accession>A0A8S1H1X9</accession>
<dbReference type="GO" id="GO:0006974">
    <property type="term" value="P:DNA damage response"/>
    <property type="evidence" value="ECO:0007669"/>
    <property type="project" value="TreeGrafter"/>
</dbReference>
<evidence type="ECO:0000313" key="6">
    <source>
        <dbReference type="EMBL" id="CAD6190296.1"/>
    </source>
</evidence>
<dbReference type="CDD" id="cd22928">
    <property type="entry name" value="HFD_POLE3_DPB4"/>
    <property type="match status" value="1"/>
</dbReference>
<evidence type="ECO:0000259" key="5">
    <source>
        <dbReference type="Pfam" id="PF00808"/>
    </source>
</evidence>
<evidence type="ECO:0000256" key="1">
    <source>
        <dbReference type="ARBA" id="ARBA00004123"/>
    </source>
</evidence>
<dbReference type="AlphaFoldDB" id="A0A8S1H1X9"/>
<dbReference type="InterPro" id="IPR009072">
    <property type="entry name" value="Histone-fold"/>
</dbReference>
<protein>
    <recommendedName>
        <fullName evidence="3">DNA polymerase epsilon subunit 3</fullName>
    </recommendedName>
</protein>
<dbReference type="Proteomes" id="UP000835052">
    <property type="component" value="Unassembled WGS sequence"/>
</dbReference>
<dbReference type="PANTHER" id="PTHR46172">
    <property type="entry name" value="DNA POLYMERASE EPSILON SUBUNIT 3"/>
    <property type="match status" value="1"/>
</dbReference>
<dbReference type="GO" id="GO:0031507">
    <property type="term" value="P:heterochromatin formation"/>
    <property type="evidence" value="ECO:0007669"/>
    <property type="project" value="TreeGrafter"/>
</dbReference>
<evidence type="ECO:0000256" key="4">
    <source>
        <dbReference type="SAM" id="MobiDB-lite"/>
    </source>
</evidence>
<dbReference type="InterPro" id="IPR003958">
    <property type="entry name" value="CBFA_NFYB_domain"/>
</dbReference>
<dbReference type="OrthoDB" id="1707486at2759"/>
<proteinExistence type="predicted"/>
<feature type="region of interest" description="Disordered" evidence="4">
    <location>
        <begin position="96"/>
        <end position="133"/>
    </location>
</feature>
<dbReference type="GO" id="GO:0006272">
    <property type="term" value="P:leading strand elongation"/>
    <property type="evidence" value="ECO:0007669"/>
    <property type="project" value="TreeGrafter"/>
</dbReference>
<feature type="compositionally biased region" description="Polar residues" evidence="4">
    <location>
        <begin position="121"/>
        <end position="133"/>
    </location>
</feature>
<keyword evidence="7" id="KW-1185">Reference proteome</keyword>
<sequence>MDERIANMHLPQAVVARILKEENITASKESRDMMSRATAVFMLHLSGMACENAQNRYHKVVAAEDVLRALRTLDCDNLYSPCKQVVEDWKVLKAQKAANKKRSAAPTNESPSKRTPVVESPQGSAESTSAEAE</sequence>
<keyword evidence="2" id="KW-0539">Nucleus</keyword>
<dbReference type="Gene3D" id="1.10.20.10">
    <property type="entry name" value="Histone, subunit A"/>
    <property type="match status" value="1"/>
</dbReference>
<comment type="caution">
    <text evidence="6">The sequence shown here is derived from an EMBL/GenBank/DDBJ whole genome shotgun (WGS) entry which is preliminary data.</text>
</comment>
<dbReference type="SUPFAM" id="SSF47113">
    <property type="entry name" value="Histone-fold"/>
    <property type="match status" value="1"/>
</dbReference>
<evidence type="ECO:0000313" key="7">
    <source>
        <dbReference type="Proteomes" id="UP000835052"/>
    </source>
</evidence>
<dbReference type="GO" id="GO:0046982">
    <property type="term" value="F:protein heterodimerization activity"/>
    <property type="evidence" value="ECO:0007669"/>
    <property type="project" value="InterPro"/>
</dbReference>
<evidence type="ECO:0000256" key="2">
    <source>
        <dbReference type="ARBA" id="ARBA00023242"/>
    </source>
</evidence>
<gene>
    <name evidence="6" type="ORF">CAUJ_LOCUS6215</name>
</gene>
<dbReference type="EMBL" id="CAJGYM010000015">
    <property type="protein sequence ID" value="CAD6190296.1"/>
    <property type="molecule type" value="Genomic_DNA"/>
</dbReference>